<sequence length="346" mass="36901">MTTDSFPAASVWAQTVSCCVERLSLEKVPSARTAAVSCQQDPAEQAGMVKSPSYGCELPVTKLAAAKKASSKAYAIVQEDPSRRDRIYLEIPEAPAQALRERFLDRAKPTSCNIVCHVSASETVECVLMNLPHASLAVSLQNFQADQLKAGDTIHITRMAAGNDPISKLSNLGPPDEPVRDPCAAPSGTVSGSINRSDTAAADRIRTATTSLSNAATTPAAKRVCSLRFQKDPEQSASPAKPRAGMKIPYGLPGKGLKPAVRAKQSGSQRTRQGHGSDAVLAEPKQLRATAAYNNPAELQQENLCREARAAQEAYIRMQHKYSKLDKLGGELMDTAASLAAATKQF</sequence>
<evidence type="ECO:0000256" key="1">
    <source>
        <dbReference type="SAM" id="MobiDB-lite"/>
    </source>
</evidence>
<dbReference type="EMBL" id="JALJOV010000105">
    <property type="protein sequence ID" value="KAK9867167.1"/>
    <property type="molecule type" value="Genomic_DNA"/>
</dbReference>
<protein>
    <submittedName>
        <fullName evidence="2">Uncharacterized protein</fullName>
    </submittedName>
</protein>
<accession>A0AAW1TF22</accession>
<proteinExistence type="predicted"/>
<reference evidence="2 3" key="1">
    <citation type="journal article" date="2024" name="Nat. Commun.">
        <title>Phylogenomics reveals the evolutionary origins of lichenization in chlorophyte algae.</title>
        <authorList>
            <person name="Puginier C."/>
            <person name="Libourel C."/>
            <person name="Otte J."/>
            <person name="Skaloud P."/>
            <person name="Haon M."/>
            <person name="Grisel S."/>
            <person name="Petersen M."/>
            <person name="Berrin J.G."/>
            <person name="Delaux P.M."/>
            <person name="Dal Grande F."/>
            <person name="Keller J."/>
        </authorList>
    </citation>
    <scope>NUCLEOTIDE SEQUENCE [LARGE SCALE GENOMIC DNA]</scope>
    <source>
        <strain evidence="2 3">SAG 2523</strain>
    </source>
</reference>
<gene>
    <name evidence="2" type="ORF">WJX84_010939</name>
</gene>
<name>A0AAW1TF22_9CHLO</name>
<keyword evidence="3" id="KW-1185">Reference proteome</keyword>
<dbReference type="Proteomes" id="UP001485043">
    <property type="component" value="Unassembled WGS sequence"/>
</dbReference>
<dbReference type="AlphaFoldDB" id="A0AAW1TF22"/>
<evidence type="ECO:0000313" key="3">
    <source>
        <dbReference type="Proteomes" id="UP001485043"/>
    </source>
</evidence>
<comment type="caution">
    <text evidence="2">The sequence shown here is derived from an EMBL/GenBank/DDBJ whole genome shotgun (WGS) entry which is preliminary data.</text>
</comment>
<organism evidence="2 3">
    <name type="scientific">Apatococcus fuscideae</name>
    <dbReference type="NCBI Taxonomy" id="2026836"/>
    <lineage>
        <taxon>Eukaryota</taxon>
        <taxon>Viridiplantae</taxon>
        <taxon>Chlorophyta</taxon>
        <taxon>core chlorophytes</taxon>
        <taxon>Trebouxiophyceae</taxon>
        <taxon>Chlorellales</taxon>
        <taxon>Chlorellaceae</taxon>
        <taxon>Apatococcus</taxon>
    </lineage>
</organism>
<evidence type="ECO:0000313" key="2">
    <source>
        <dbReference type="EMBL" id="KAK9867167.1"/>
    </source>
</evidence>
<feature type="region of interest" description="Disordered" evidence="1">
    <location>
        <begin position="229"/>
        <end position="258"/>
    </location>
</feature>